<dbReference type="GO" id="GO:0003677">
    <property type="term" value="F:DNA binding"/>
    <property type="evidence" value="ECO:0007669"/>
    <property type="project" value="InterPro"/>
</dbReference>
<dbReference type="OrthoDB" id="34139at2157"/>
<evidence type="ECO:0000259" key="2">
    <source>
        <dbReference type="Pfam" id="PF17746"/>
    </source>
</evidence>
<dbReference type="AlphaFoldDB" id="A3DNG3"/>
<dbReference type="NCBIfam" id="TIGR00230">
    <property type="entry name" value="sfsA"/>
    <property type="match status" value="1"/>
</dbReference>
<dbReference type="STRING" id="399550.Smar_1075"/>
<dbReference type="Gene3D" id="2.40.50.580">
    <property type="match status" value="1"/>
</dbReference>
<dbReference type="InterPro" id="IPR041465">
    <property type="entry name" value="SfsA_N"/>
</dbReference>
<dbReference type="EMBL" id="CP000575">
    <property type="protein sequence ID" value="ABN70173.1"/>
    <property type="molecule type" value="Genomic_DNA"/>
</dbReference>
<protein>
    <submittedName>
        <fullName evidence="3">Sugar fermentation stimulation protein</fullName>
    </submittedName>
</protein>
<dbReference type="CDD" id="cd22358">
    <property type="entry name" value="SfsA-like_archaeal"/>
    <property type="match status" value="1"/>
</dbReference>
<accession>A3DNG3</accession>
<dbReference type="HOGENOM" id="CLU_052299_1_0_2"/>
<dbReference type="InterPro" id="IPR040452">
    <property type="entry name" value="SfsA_C"/>
</dbReference>
<dbReference type="KEGG" id="smr:Smar_1075"/>
<dbReference type="PANTHER" id="PTHR30545:SF2">
    <property type="entry name" value="SUGAR FERMENTATION STIMULATION PROTEIN A"/>
    <property type="match status" value="1"/>
</dbReference>
<dbReference type="RefSeq" id="WP_011839364.1">
    <property type="nucleotide sequence ID" value="NC_009033.1"/>
</dbReference>
<dbReference type="InterPro" id="IPR005224">
    <property type="entry name" value="SfsA"/>
</dbReference>
<proteinExistence type="predicted"/>
<organism evidence="3 4">
    <name type="scientific">Staphylothermus marinus (strain ATCC 43588 / DSM 3639 / JCM 9404 / F1)</name>
    <dbReference type="NCBI Taxonomy" id="399550"/>
    <lineage>
        <taxon>Archaea</taxon>
        <taxon>Thermoproteota</taxon>
        <taxon>Thermoprotei</taxon>
        <taxon>Desulfurococcales</taxon>
        <taxon>Desulfurococcaceae</taxon>
        <taxon>Staphylothermus</taxon>
    </lineage>
</organism>
<dbReference type="Pfam" id="PF17746">
    <property type="entry name" value="SfsA_N"/>
    <property type="match status" value="1"/>
</dbReference>
<feature type="domain" description="Sugar fermentation stimulation protein C-terminal" evidence="1">
    <location>
        <begin position="83"/>
        <end position="217"/>
    </location>
</feature>
<feature type="domain" description="SfsA N-terminal OB" evidence="2">
    <location>
        <begin position="15"/>
        <end position="73"/>
    </location>
</feature>
<dbReference type="Gene3D" id="3.40.1350.60">
    <property type="match status" value="1"/>
</dbReference>
<keyword evidence="4" id="KW-1185">Reference proteome</keyword>
<dbReference type="eggNOG" id="arCOG04115">
    <property type="taxonomic scope" value="Archaea"/>
</dbReference>
<reference evidence="4" key="1">
    <citation type="journal article" date="2009" name="BMC Genomics">
        <title>The complete genome sequence of Staphylothermus marinus reveals differences in sulfur metabolism among heterotrophic Crenarchaeota.</title>
        <authorList>
            <person name="Anderson I.J."/>
            <person name="Dharmarajan L."/>
            <person name="Rodriguez J."/>
            <person name="Hooper S."/>
            <person name="Porat I."/>
            <person name="Ulrich L.E."/>
            <person name="Elkins J.G."/>
            <person name="Mavromatis K."/>
            <person name="Sun H."/>
            <person name="Land M."/>
            <person name="Lapidus A."/>
            <person name="Lucas S."/>
            <person name="Barry K."/>
            <person name="Huber H."/>
            <person name="Zhulin I.B."/>
            <person name="Whitman W.B."/>
            <person name="Mukhopadhyay B."/>
            <person name="Woese C."/>
            <person name="Bristow J."/>
            <person name="Kyrpides N."/>
        </authorList>
    </citation>
    <scope>NUCLEOTIDE SEQUENCE [LARGE SCALE GENOMIC DNA]</scope>
    <source>
        <strain evidence="4">ATCC 43588 / DSM 3639 / JCM 9404 / F1</strain>
    </source>
</reference>
<evidence type="ECO:0000259" key="1">
    <source>
        <dbReference type="Pfam" id="PF03749"/>
    </source>
</evidence>
<name>A3DNG3_STAMF</name>
<evidence type="ECO:0000313" key="4">
    <source>
        <dbReference type="Proteomes" id="UP000000254"/>
    </source>
</evidence>
<dbReference type="PANTHER" id="PTHR30545">
    <property type="entry name" value="SUGAR FERMENTATION STIMULATION PROTEIN A"/>
    <property type="match status" value="1"/>
</dbReference>
<gene>
    <name evidence="3" type="ordered locus">Smar_1075</name>
</gene>
<evidence type="ECO:0000313" key="3">
    <source>
        <dbReference type="EMBL" id="ABN70173.1"/>
    </source>
</evidence>
<sequence>MIIFNDLDHIPCQILRRINRFVVEVNINNRIEKVHINNTGRLREFLVNGQVGYCRRIKGKKLKYRLFAVKNKEYASLIDTNLQEKSFIKLLNDNHIPWLKNCVLVARNVHLNNSLIDFLVKCNNQYVYTELKSAVLRYQQIYAAYPDCPTIRGRKQIRELIKHVEEGGKSLIVFMAALPHVKGFKPYKHGDQVIAELLREAREKGVLIKAINIYYDPINRSIVLANPDLPVILD</sequence>
<dbReference type="Proteomes" id="UP000000254">
    <property type="component" value="Chromosome"/>
</dbReference>
<dbReference type="Pfam" id="PF03749">
    <property type="entry name" value="SfsA"/>
    <property type="match status" value="1"/>
</dbReference>
<reference evidence="3 4" key="2">
    <citation type="journal article" date="2009" name="Stand. Genomic Sci.">
        <title>Complete genome sequence of Staphylothermus marinus Stetter and Fiala 1986 type strain F1.</title>
        <authorList>
            <person name="Anderson I.J."/>
            <person name="Sun H."/>
            <person name="Lapidus A."/>
            <person name="Copeland A."/>
            <person name="Glavina Del Rio T."/>
            <person name="Tice H."/>
            <person name="Dalin E."/>
            <person name="Lucas S."/>
            <person name="Barry K."/>
            <person name="Land M."/>
            <person name="Richardson P."/>
            <person name="Huber H."/>
            <person name="Kyrpides N.C."/>
        </authorList>
    </citation>
    <scope>NUCLEOTIDE SEQUENCE [LARGE SCALE GENOMIC DNA]</scope>
    <source>
        <strain evidence="4">ATCC 43588 / DSM 3639 / JCM 9404 / F1</strain>
    </source>
</reference>
<dbReference type="GeneID" id="4906925"/>